<dbReference type="PANTHER" id="PTHR46796">
    <property type="entry name" value="HTH-TYPE TRANSCRIPTIONAL ACTIVATOR RHAS-RELATED"/>
    <property type="match status" value="1"/>
</dbReference>
<evidence type="ECO:0000256" key="2">
    <source>
        <dbReference type="ARBA" id="ARBA00023125"/>
    </source>
</evidence>
<dbReference type="GO" id="GO:0003700">
    <property type="term" value="F:DNA-binding transcription factor activity"/>
    <property type="evidence" value="ECO:0007669"/>
    <property type="project" value="InterPro"/>
</dbReference>
<dbReference type="InterPro" id="IPR018060">
    <property type="entry name" value="HTH_AraC"/>
</dbReference>
<reference evidence="5 6" key="1">
    <citation type="submission" date="2019-08" db="EMBL/GenBank/DDBJ databases">
        <title>Parahaliea maris sp. nov., isolated from the surface seawater.</title>
        <authorList>
            <person name="Liu Y."/>
        </authorList>
    </citation>
    <scope>NUCLEOTIDE SEQUENCE [LARGE SCALE GENOMIC DNA]</scope>
    <source>
        <strain evidence="5 6">HSLHS9</strain>
    </source>
</reference>
<dbReference type="SUPFAM" id="SSF46689">
    <property type="entry name" value="Homeodomain-like"/>
    <property type="match status" value="1"/>
</dbReference>
<evidence type="ECO:0000313" key="6">
    <source>
        <dbReference type="Proteomes" id="UP000321039"/>
    </source>
</evidence>
<dbReference type="InterPro" id="IPR035418">
    <property type="entry name" value="AraC-bd_2"/>
</dbReference>
<proteinExistence type="predicted"/>
<dbReference type="AlphaFoldDB" id="A0A5C8ZTN8"/>
<dbReference type="SMART" id="SM00342">
    <property type="entry name" value="HTH_ARAC"/>
    <property type="match status" value="1"/>
</dbReference>
<comment type="caution">
    <text evidence="5">The sequence shown here is derived from an EMBL/GenBank/DDBJ whole genome shotgun (WGS) entry which is preliminary data.</text>
</comment>
<protein>
    <submittedName>
        <fullName evidence="5">Helix-turn-helix domain-containing protein</fullName>
    </submittedName>
</protein>
<dbReference type="PRINTS" id="PR00032">
    <property type="entry name" value="HTHARAC"/>
</dbReference>
<dbReference type="InterPro" id="IPR009057">
    <property type="entry name" value="Homeodomain-like_sf"/>
</dbReference>
<gene>
    <name evidence="5" type="ORF">FV139_14085</name>
</gene>
<dbReference type="Pfam" id="PF14525">
    <property type="entry name" value="AraC_binding_2"/>
    <property type="match status" value="1"/>
</dbReference>
<name>A0A5C8ZTN8_9GAMM</name>
<feature type="domain" description="HTH araC/xylS-type" evidence="4">
    <location>
        <begin position="211"/>
        <end position="310"/>
    </location>
</feature>
<dbReference type="InterPro" id="IPR050204">
    <property type="entry name" value="AraC_XylS_family_regulators"/>
</dbReference>
<sequence length="311" mass="35044">MGRTYSTEDVRSQDGFDHWEDWVSTTYSAPTTNINLADGQFRGSLAVKSLGKSALITRIQSSPVAYNEVTTSEYSDNYFICLSLCPISQLTQNGQTSEQESGDIVICDGGQPYSFHFPKGDDQVVISLPHTIFDTHINDAQSVTNKTLKHGSPLGQFIASMISQAWESEEQEELYGDKVLESILSMLDTAYRAASDGDKRQVTEYKKDNLQRAKEYIVTHLSDPALSLERISHDIHLSSRTLSRLFAKEGTTAIRWLWQQRLDACRRAILSEPNAQLGDIAHRYGFSNTAHFSKMFKETYGLRPSAFRDQY</sequence>
<keyword evidence="2" id="KW-0238">DNA-binding</keyword>
<keyword evidence="3" id="KW-0804">Transcription</keyword>
<evidence type="ECO:0000313" key="5">
    <source>
        <dbReference type="EMBL" id="TXS91863.1"/>
    </source>
</evidence>
<keyword evidence="6" id="KW-1185">Reference proteome</keyword>
<dbReference type="PANTHER" id="PTHR46796:SF6">
    <property type="entry name" value="ARAC SUBFAMILY"/>
    <property type="match status" value="1"/>
</dbReference>
<dbReference type="GO" id="GO:0043565">
    <property type="term" value="F:sequence-specific DNA binding"/>
    <property type="evidence" value="ECO:0007669"/>
    <property type="project" value="InterPro"/>
</dbReference>
<evidence type="ECO:0000256" key="3">
    <source>
        <dbReference type="ARBA" id="ARBA00023163"/>
    </source>
</evidence>
<dbReference type="EMBL" id="VRZA01000005">
    <property type="protein sequence ID" value="TXS91863.1"/>
    <property type="molecule type" value="Genomic_DNA"/>
</dbReference>
<evidence type="ECO:0000259" key="4">
    <source>
        <dbReference type="PROSITE" id="PS01124"/>
    </source>
</evidence>
<dbReference type="Pfam" id="PF12833">
    <property type="entry name" value="HTH_18"/>
    <property type="match status" value="1"/>
</dbReference>
<dbReference type="Gene3D" id="1.10.10.60">
    <property type="entry name" value="Homeodomain-like"/>
    <property type="match status" value="1"/>
</dbReference>
<dbReference type="InterPro" id="IPR020449">
    <property type="entry name" value="Tscrpt_reg_AraC-type_HTH"/>
</dbReference>
<keyword evidence="1" id="KW-0805">Transcription regulation</keyword>
<accession>A0A5C8ZTN8</accession>
<dbReference type="PROSITE" id="PS01124">
    <property type="entry name" value="HTH_ARAC_FAMILY_2"/>
    <property type="match status" value="1"/>
</dbReference>
<evidence type="ECO:0000256" key="1">
    <source>
        <dbReference type="ARBA" id="ARBA00023015"/>
    </source>
</evidence>
<dbReference type="Proteomes" id="UP000321039">
    <property type="component" value="Unassembled WGS sequence"/>
</dbReference>
<dbReference type="RefSeq" id="WP_148069103.1">
    <property type="nucleotide sequence ID" value="NZ_VRZA01000005.1"/>
</dbReference>
<organism evidence="5 6">
    <name type="scientific">Parahaliea maris</name>
    <dbReference type="NCBI Taxonomy" id="2716870"/>
    <lineage>
        <taxon>Bacteria</taxon>
        <taxon>Pseudomonadati</taxon>
        <taxon>Pseudomonadota</taxon>
        <taxon>Gammaproteobacteria</taxon>
        <taxon>Cellvibrionales</taxon>
        <taxon>Halieaceae</taxon>
        <taxon>Parahaliea</taxon>
    </lineage>
</organism>